<dbReference type="OrthoDB" id="2543616at2759"/>
<dbReference type="Proteomes" id="UP000324022">
    <property type="component" value="Unassembled WGS sequence"/>
</dbReference>
<dbReference type="AlphaFoldDB" id="A0A5C3EG14"/>
<evidence type="ECO:0000313" key="3">
    <source>
        <dbReference type="Proteomes" id="UP000324022"/>
    </source>
</evidence>
<reference evidence="2 3" key="1">
    <citation type="submission" date="2018-03" db="EMBL/GenBank/DDBJ databases">
        <authorList>
            <person name="Guldener U."/>
        </authorList>
    </citation>
    <scope>NUCLEOTIDE SEQUENCE [LARGE SCALE GENOMIC DNA]</scope>
    <source>
        <strain evidence="2 3">NBRC100155</strain>
    </source>
</reference>
<evidence type="ECO:0000313" key="2">
    <source>
        <dbReference type="EMBL" id="SPO28657.1"/>
    </source>
</evidence>
<keyword evidence="1" id="KW-0732">Signal</keyword>
<accession>A0A5C3EG14</accession>
<dbReference type="EMBL" id="OOIN01000024">
    <property type="protein sequence ID" value="SPO28657.1"/>
    <property type="molecule type" value="Genomic_DNA"/>
</dbReference>
<feature type="signal peptide" evidence="1">
    <location>
        <begin position="1"/>
        <end position="23"/>
    </location>
</feature>
<keyword evidence="3" id="KW-1185">Reference proteome</keyword>
<proteinExistence type="predicted"/>
<evidence type="ECO:0000256" key="1">
    <source>
        <dbReference type="SAM" id="SignalP"/>
    </source>
</evidence>
<organism evidence="2 3">
    <name type="scientific">Ustilago trichophora</name>
    <dbReference type="NCBI Taxonomy" id="86804"/>
    <lineage>
        <taxon>Eukaryota</taxon>
        <taxon>Fungi</taxon>
        <taxon>Dikarya</taxon>
        <taxon>Basidiomycota</taxon>
        <taxon>Ustilaginomycotina</taxon>
        <taxon>Ustilaginomycetes</taxon>
        <taxon>Ustilaginales</taxon>
        <taxon>Ustilaginaceae</taxon>
        <taxon>Ustilago</taxon>
    </lineage>
</organism>
<evidence type="ECO:0008006" key="4">
    <source>
        <dbReference type="Google" id="ProtNLM"/>
    </source>
</evidence>
<protein>
    <recommendedName>
        <fullName evidence="4">Effector family protein Eff1</fullName>
    </recommendedName>
</protein>
<feature type="chain" id="PRO_5022745064" description="Effector family protein Eff1" evidence="1">
    <location>
        <begin position="24"/>
        <end position="369"/>
    </location>
</feature>
<gene>
    <name evidence="2" type="ORF">UTRI_04535</name>
</gene>
<sequence>MTRLRLLLILLASSLLLSGFCMATNNDNEAGTSTRRLPEVPIESLLDRIAPPSADTYIKLLNPIRISGLNKLDRKEYAEVPFNTILDIPIYTTKSDVNKVEQALKDFNYVAIVDPAKNQASKIKYGNMKLVQEHFDFEELNHVLLSQRLHPNVHILVKHLKSQMEPNYPINMPDELSVEELPHANGIPILTHRFDELGYMLGASLTGPKMFYHMRNGHPTVLIQPQAPAHRLVRDLRRIEENSINQALTNYGVYTRQYDQKLASIFWGAPIPLDDEHQSDRMEWTTMLRYPRFGPGVSRDEMKDALQKHGKFRFYNSNNRANSGPIKVKLLNPNGVPGTAMLPTIERLSAGEKATESFYEWATKLRRPG</sequence>
<name>A0A5C3EG14_9BASI</name>